<keyword evidence="7" id="KW-1185">Reference proteome</keyword>
<keyword evidence="2 3" id="KW-0694">RNA-binding</keyword>
<dbReference type="PROSITE" id="PS50102">
    <property type="entry name" value="RRM"/>
    <property type="match status" value="2"/>
</dbReference>
<feature type="domain" description="RRM" evidence="5">
    <location>
        <begin position="191"/>
        <end position="272"/>
    </location>
</feature>
<dbReference type="InterPro" id="IPR035979">
    <property type="entry name" value="RBD_domain_sf"/>
</dbReference>
<feature type="region of interest" description="Disordered" evidence="4">
    <location>
        <begin position="154"/>
        <end position="199"/>
    </location>
</feature>
<feature type="compositionally biased region" description="Low complexity" evidence="4">
    <location>
        <begin position="52"/>
        <end position="69"/>
    </location>
</feature>
<feature type="domain" description="RRM" evidence="5">
    <location>
        <begin position="127"/>
        <end position="173"/>
    </location>
</feature>
<dbReference type="InterPro" id="IPR000504">
    <property type="entry name" value="RRM_dom"/>
</dbReference>
<sequence length="280" mass="28696">MAKAKTATAKAANGKAKKDVQEAVKPVKKPAVQVSDDSDSDVPPPAQKIVAKGKATPAAAPTKAPAKKSAPPPQEDSDDDDDSDEEEPAKPAPKPAANGAAAKAKKQKDDTGKAVPKPATPAAAAAVTDRETGRPRGFGYVEFENASAAAKAAKTLNGSDMDGRQIKVEVATPRAERAPGGGGGEGDPEGTTVFIKGFDSSQPEDDIKAALEEAFAECGQVKSIRLPSDRESGTLKGIGYVEFESVEAKNKAVELSGSEVAGGYLTVDGNVKPRTPYDGS</sequence>
<feature type="compositionally biased region" description="Acidic residues" evidence="4">
    <location>
        <begin position="75"/>
        <end position="87"/>
    </location>
</feature>
<evidence type="ECO:0000313" key="6">
    <source>
        <dbReference type="EMBL" id="GFH29022.1"/>
    </source>
</evidence>
<keyword evidence="1" id="KW-0677">Repeat</keyword>
<dbReference type="CDD" id="cd12451">
    <property type="entry name" value="RRM2_NUCLs"/>
    <property type="match status" value="1"/>
</dbReference>
<evidence type="ECO:0000259" key="5">
    <source>
        <dbReference type="PROSITE" id="PS50102"/>
    </source>
</evidence>
<feature type="region of interest" description="Disordered" evidence="4">
    <location>
        <begin position="1"/>
        <end position="138"/>
    </location>
</feature>
<dbReference type="PANTHER" id="PTHR23236:SF119">
    <property type="entry name" value="NUCLEAR RNA-BINDING PROTEIN SART-3"/>
    <property type="match status" value="1"/>
</dbReference>
<feature type="compositionally biased region" description="Low complexity" evidence="4">
    <location>
        <begin position="113"/>
        <end position="127"/>
    </location>
</feature>
<feature type="non-terminal residue" evidence="6">
    <location>
        <position position="280"/>
    </location>
</feature>
<dbReference type="Pfam" id="PF00076">
    <property type="entry name" value="RRM_1"/>
    <property type="match status" value="2"/>
</dbReference>
<dbReference type="AlphaFoldDB" id="A0A6A0A8Y5"/>
<dbReference type="EMBL" id="BLLF01004145">
    <property type="protein sequence ID" value="GFH29022.1"/>
    <property type="molecule type" value="Genomic_DNA"/>
</dbReference>
<dbReference type="SMART" id="SM00360">
    <property type="entry name" value="RRM"/>
    <property type="match status" value="2"/>
</dbReference>
<dbReference type="Proteomes" id="UP000485058">
    <property type="component" value="Unassembled WGS sequence"/>
</dbReference>
<dbReference type="Gene3D" id="3.30.70.330">
    <property type="match status" value="2"/>
</dbReference>
<evidence type="ECO:0000256" key="2">
    <source>
        <dbReference type="ARBA" id="ARBA00022884"/>
    </source>
</evidence>
<comment type="caution">
    <text evidence="6">The sequence shown here is derived from an EMBL/GenBank/DDBJ whole genome shotgun (WGS) entry which is preliminary data.</text>
</comment>
<dbReference type="GO" id="GO:0003723">
    <property type="term" value="F:RNA binding"/>
    <property type="evidence" value="ECO:0007669"/>
    <property type="project" value="UniProtKB-UniRule"/>
</dbReference>
<evidence type="ECO:0000313" key="7">
    <source>
        <dbReference type="Proteomes" id="UP000485058"/>
    </source>
</evidence>
<organism evidence="6 7">
    <name type="scientific">Haematococcus lacustris</name>
    <name type="common">Green alga</name>
    <name type="synonym">Haematococcus pluvialis</name>
    <dbReference type="NCBI Taxonomy" id="44745"/>
    <lineage>
        <taxon>Eukaryota</taxon>
        <taxon>Viridiplantae</taxon>
        <taxon>Chlorophyta</taxon>
        <taxon>core chlorophytes</taxon>
        <taxon>Chlorophyceae</taxon>
        <taxon>CS clade</taxon>
        <taxon>Chlamydomonadales</taxon>
        <taxon>Haematococcaceae</taxon>
        <taxon>Haematococcus</taxon>
    </lineage>
</organism>
<evidence type="ECO:0000256" key="4">
    <source>
        <dbReference type="SAM" id="MobiDB-lite"/>
    </source>
</evidence>
<dbReference type="SUPFAM" id="SSF54928">
    <property type="entry name" value="RNA-binding domain, RBD"/>
    <property type="match status" value="2"/>
</dbReference>
<proteinExistence type="predicted"/>
<evidence type="ECO:0000256" key="1">
    <source>
        <dbReference type="ARBA" id="ARBA00022737"/>
    </source>
</evidence>
<accession>A0A6A0A8Y5</accession>
<dbReference type="InterPro" id="IPR034350">
    <property type="entry name" value="NUCL_RRM2"/>
</dbReference>
<evidence type="ECO:0000256" key="3">
    <source>
        <dbReference type="PROSITE-ProRule" id="PRU00176"/>
    </source>
</evidence>
<protein>
    <recommendedName>
        <fullName evidence="5">RRM domain-containing protein</fullName>
    </recommendedName>
</protein>
<dbReference type="InterPro" id="IPR012677">
    <property type="entry name" value="Nucleotide-bd_a/b_plait_sf"/>
</dbReference>
<feature type="compositionally biased region" description="Low complexity" evidence="4">
    <location>
        <begin position="1"/>
        <end position="14"/>
    </location>
</feature>
<name>A0A6A0A8Y5_HAELA</name>
<reference evidence="6 7" key="1">
    <citation type="submission" date="2020-02" db="EMBL/GenBank/DDBJ databases">
        <title>Draft genome sequence of Haematococcus lacustris strain NIES-144.</title>
        <authorList>
            <person name="Morimoto D."/>
            <person name="Nakagawa S."/>
            <person name="Yoshida T."/>
            <person name="Sawayama S."/>
        </authorList>
    </citation>
    <scope>NUCLEOTIDE SEQUENCE [LARGE SCALE GENOMIC DNA]</scope>
    <source>
        <strain evidence="6 7">NIES-144</strain>
    </source>
</reference>
<dbReference type="PANTHER" id="PTHR23236">
    <property type="entry name" value="EUKARYOTIC TRANSLATION INITIATION FACTOR 4B/4H"/>
    <property type="match status" value="1"/>
</dbReference>
<gene>
    <name evidence="6" type="ORF">HaLaN_27610</name>
</gene>